<dbReference type="OrthoDB" id="9809073at2"/>
<dbReference type="InterPro" id="IPR047859">
    <property type="entry name" value="Ribosomal_bL17_CS"/>
</dbReference>
<reference evidence="7" key="1">
    <citation type="submission" date="2016-10" db="EMBL/GenBank/DDBJ databases">
        <authorList>
            <person name="Varghese N."/>
        </authorList>
    </citation>
    <scope>NUCLEOTIDE SEQUENCE [LARGE SCALE GENOMIC DNA]</scope>
    <source>
        <strain evidence="7">DSM 20406</strain>
    </source>
</reference>
<keyword evidence="3 4" id="KW-0687">Ribonucleoprotein</keyword>
<keyword evidence="2 4" id="KW-0689">Ribosomal protein</keyword>
<proteinExistence type="inferred from homology"/>
<dbReference type="PANTHER" id="PTHR14413">
    <property type="entry name" value="RIBOSOMAL PROTEIN L17"/>
    <property type="match status" value="1"/>
</dbReference>
<dbReference type="STRING" id="322505.SAMN04487836_11516"/>
<dbReference type="Gene3D" id="3.90.1030.10">
    <property type="entry name" value="Ribosomal protein L17"/>
    <property type="match status" value="1"/>
</dbReference>
<sequence length="120" mass="13387">MAKNRKLGWTQSHRKAMLRNLATDVIMYGKIETTDTRAKEVKSVVEQLITLGKRGDLHARRQAAAVLQDVVDPNTGKTAVQTLFDDVAPKYADRNGGYTKVVKTYNRRGDNATMAVLQLL</sequence>
<dbReference type="NCBIfam" id="TIGR00059">
    <property type="entry name" value="L17"/>
    <property type="match status" value="1"/>
</dbReference>
<keyword evidence="7" id="KW-1185">Reference proteome</keyword>
<organism evidence="6 7">
    <name type="scientific">Sharpea azabuensis</name>
    <dbReference type="NCBI Taxonomy" id="322505"/>
    <lineage>
        <taxon>Bacteria</taxon>
        <taxon>Bacillati</taxon>
        <taxon>Bacillota</taxon>
        <taxon>Erysipelotrichia</taxon>
        <taxon>Erysipelotrichales</taxon>
        <taxon>Coprobacillaceae</taxon>
        <taxon>Sharpea</taxon>
    </lineage>
</organism>
<accession>A0A1H6RM25</accession>
<dbReference type="AlphaFoldDB" id="A0A1H6RM25"/>
<dbReference type="GO" id="GO:0003735">
    <property type="term" value="F:structural constituent of ribosome"/>
    <property type="evidence" value="ECO:0007669"/>
    <property type="project" value="InterPro"/>
</dbReference>
<comment type="similarity">
    <text evidence="1 4 5">Belongs to the bacterial ribosomal protein bL17 family.</text>
</comment>
<evidence type="ECO:0000256" key="4">
    <source>
        <dbReference type="HAMAP-Rule" id="MF_01368"/>
    </source>
</evidence>
<name>A0A1H6RM25_9FIRM</name>
<dbReference type="RefSeq" id="WP_033163026.1">
    <property type="nucleotide sequence ID" value="NZ_CACVPP010000014.1"/>
</dbReference>
<dbReference type="eggNOG" id="COG0203">
    <property type="taxonomic scope" value="Bacteria"/>
</dbReference>
<dbReference type="PANTHER" id="PTHR14413:SF16">
    <property type="entry name" value="LARGE RIBOSOMAL SUBUNIT PROTEIN BL17M"/>
    <property type="match status" value="1"/>
</dbReference>
<dbReference type="HAMAP" id="MF_01368">
    <property type="entry name" value="Ribosomal_bL17"/>
    <property type="match status" value="1"/>
</dbReference>
<dbReference type="GO" id="GO:0006412">
    <property type="term" value="P:translation"/>
    <property type="evidence" value="ECO:0007669"/>
    <property type="project" value="UniProtKB-UniRule"/>
</dbReference>
<dbReference type="GO" id="GO:0022625">
    <property type="term" value="C:cytosolic large ribosomal subunit"/>
    <property type="evidence" value="ECO:0007669"/>
    <property type="project" value="TreeGrafter"/>
</dbReference>
<evidence type="ECO:0000256" key="3">
    <source>
        <dbReference type="ARBA" id="ARBA00023274"/>
    </source>
</evidence>
<dbReference type="PROSITE" id="PS01167">
    <property type="entry name" value="RIBOSOMAL_L17"/>
    <property type="match status" value="1"/>
</dbReference>
<dbReference type="GeneID" id="54120421"/>
<evidence type="ECO:0000256" key="5">
    <source>
        <dbReference type="RuleBase" id="RU000660"/>
    </source>
</evidence>
<evidence type="ECO:0000313" key="6">
    <source>
        <dbReference type="EMBL" id="SEI53597.1"/>
    </source>
</evidence>
<dbReference type="SUPFAM" id="SSF64263">
    <property type="entry name" value="Prokaryotic ribosomal protein L17"/>
    <property type="match status" value="1"/>
</dbReference>
<evidence type="ECO:0000313" key="7">
    <source>
        <dbReference type="Proteomes" id="UP000183028"/>
    </source>
</evidence>
<dbReference type="InterPro" id="IPR000456">
    <property type="entry name" value="Ribosomal_bL17"/>
</dbReference>
<comment type="subunit">
    <text evidence="4">Part of the 50S ribosomal subunit. Contacts protein L32.</text>
</comment>
<dbReference type="EMBL" id="FNYK01000008">
    <property type="protein sequence ID" value="SEI53597.1"/>
    <property type="molecule type" value="Genomic_DNA"/>
</dbReference>
<evidence type="ECO:0000256" key="1">
    <source>
        <dbReference type="ARBA" id="ARBA00008777"/>
    </source>
</evidence>
<protein>
    <recommendedName>
        <fullName evidence="4">Large ribosomal subunit protein bL17</fullName>
    </recommendedName>
</protein>
<gene>
    <name evidence="4" type="primary">rplQ</name>
    <name evidence="6" type="ORF">SAMN04487834_100842</name>
</gene>
<dbReference type="Pfam" id="PF01196">
    <property type="entry name" value="Ribosomal_L17"/>
    <property type="match status" value="1"/>
</dbReference>
<evidence type="ECO:0000256" key="2">
    <source>
        <dbReference type="ARBA" id="ARBA00022980"/>
    </source>
</evidence>
<dbReference type="InterPro" id="IPR036373">
    <property type="entry name" value="Ribosomal_bL17_sf"/>
</dbReference>
<dbReference type="Proteomes" id="UP000183028">
    <property type="component" value="Unassembled WGS sequence"/>
</dbReference>